<comment type="caution">
    <text evidence="8">The sequence shown here is derived from an EMBL/GenBank/DDBJ whole genome shotgun (WGS) entry which is preliminary data.</text>
</comment>
<reference evidence="8 9" key="1">
    <citation type="journal article" date="2016" name="Nat. Commun.">
        <title>Thousands of microbial genomes shed light on interconnected biogeochemical processes in an aquifer system.</title>
        <authorList>
            <person name="Anantharaman K."/>
            <person name="Brown C.T."/>
            <person name="Hug L.A."/>
            <person name="Sharon I."/>
            <person name="Castelle C.J."/>
            <person name="Probst A.J."/>
            <person name="Thomas B.C."/>
            <person name="Singh A."/>
            <person name="Wilkins M.J."/>
            <person name="Karaoz U."/>
            <person name="Brodie E.L."/>
            <person name="Williams K.H."/>
            <person name="Hubbard S.S."/>
            <person name="Banfield J.F."/>
        </authorList>
    </citation>
    <scope>NUCLEOTIDE SEQUENCE [LARGE SCALE GENOMIC DNA]</scope>
</reference>
<comment type="similarity">
    <text evidence="2">Belongs to the DoxX family.</text>
</comment>
<keyword evidence="3" id="KW-1003">Cell membrane</keyword>
<proteinExistence type="inferred from homology"/>
<evidence type="ECO:0000256" key="3">
    <source>
        <dbReference type="ARBA" id="ARBA00022475"/>
    </source>
</evidence>
<protein>
    <recommendedName>
        <fullName evidence="10">DoxX family protein</fullName>
    </recommendedName>
</protein>
<dbReference type="Pfam" id="PF07681">
    <property type="entry name" value="DoxX"/>
    <property type="match status" value="1"/>
</dbReference>
<evidence type="ECO:0000313" key="8">
    <source>
        <dbReference type="EMBL" id="OHA09125.1"/>
    </source>
</evidence>
<keyword evidence="4 7" id="KW-0812">Transmembrane</keyword>
<dbReference type="PANTHER" id="PTHR33452">
    <property type="entry name" value="OXIDOREDUCTASE CATD-RELATED"/>
    <property type="match status" value="1"/>
</dbReference>
<comment type="subcellular location">
    <subcellularLocation>
        <location evidence="1">Cell membrane</location>
        <topology evidence="1">Multi-pass membrane protein</topology>
    </subcellularLocation>
</comment>
<dbReference type="InterPro" id="IPR051907">
    <property type="entry name" value="DoxX-like_oxidoreductase"/>
</dbReference>
<sequence length="140" mass="15235">MFDYLFLYQDWAPTALRLALGVPFVLHGYPKLFKNFAGAAAWFDSAGIRPGWFWVLVVGVVEFFGGIALVAGAFTRLAAALIAIDMLVAMAKVKWGKVRMVEMEKTGWELDLAYFAMAAALVLLGPGAYALESVIRGLGV</sequence>
<accession>A0A1G2LBW3</accession>
<evidence type="ECO:0000256" key="6">
    <source>
        <dbReference type="ARBA" id="ARBA00023136"/>
    </source>
</evidence>
<dbReference type="Proteomes" id="UP000176705">
    <property type="component" value="Unassembled WGS sequence"/>
</dbReference>
<evidence type="ECO:0000256" key="7">
    <source>
        <dbReference type="SAM" id="Phobius"/>
    </source>
</evidence>
<evidence type="ECO:0000256" key="4">
    <source>
        <dbReference type="ARBA" id="ARBA00022692"/>
    </source>
</evidence>
<dbReference type="InterPro" id="IPR032808">
    <property type="entry name" value="DoxX"/>
</dbReference>
<evidence type="ECO:0000313" key="9">
    <source>
        <dbReference type="Proteomes" id="UP000176705"/>
    </source>
</evidence>
<dbReference type="STRING" id="1802280.A3B37_01115"/>
<feature type="transmembrane region" description="Helical" evidence="7">
    <location>
        <begin position="51"/>
        <end position="70"/>
    </location>
</feature>
<organism evidence="8 9">
    <name type="scientific">Candidatus Sungbacteria bacterium RIFCSPLOWO2_01_FULL_59_16</name>
    <dbReference type="NCBI Taxonomy" id="1802280"/>
    <lineage>
        <taxon>Bacteria</taxon>
        <taxon>Candidatus Sungiibacteriota</taxon>
    </lineage>
</organism>
<dbReference type="PANTHER" id="PTHR33452:SF1">
    <property type="entry name" value="INNER MEMBRANE PROTEIN YPHA-RELATED"/>
    <property type="match status" value="1"/>
</dbReference>
<dbReference type="AlphaFoldDB" id="A0A1G2LBW3"/>
<dbReference type="GO" id="GO:0005886">
    <property type="term" value="C:plasma membrane"/>
    <property type="evidence" value="ECO:0007669"/>
    <property type="project" value="UniProtKB-SubCell"/>
</dbReference>
<keyword evidence="6 7" id="KW-0472">Membrane</keyword>
<gene>
    <name evidence="8" type="ORF">A3B37_01115</name>
</gene>
<dbReference type="EMBL" id="MHQS01000006">
    <property type="protein sequence ID" value="OHA09125.1"/>
    <property type="molecule type" value="Genomic_DNA"/>
</dbReference>
<evidence type="ECO:0008006" key="10">
    <source>
        <dbReference type="Google" id="ProtNLM"/>
    </source>
</evidence>
<name>A0A1G2LBW3_9BACT</name>
<feature type="transmembrane region" description="Helical" evidence="7">
    <location>
        <begin position="113"/>
        <end position="131"/>
    </location>
</feature>
<evidence type="ECO:0000256" key="1">
    <source>
        <dbReference type="ARBA" id="ARBA00004651"/>
    </source>
</evidence>
<evidence type="ECO:0000256" key="2">
    <source>
        <dbReference type="ARBA" id="ARBA00006679"/>
    </source>
</evidence>
<keyword evidence="5 7" id="KW-1133">Transmembrane helix</keyword>
<evidence type="ECO:0000256" key="5">
    <source>
        <dbReference type="ARBA" id="ARBA00022989"/>
    </source>
</evidence>